<name>A0A7H8QJH4_TALRU</name>
<sequence length="195" mass="22009">MSRGGQKRKLAKTGLLRLPPAEDEESVNIALVLLLQNLSDLVAQVDLEWVPNRHHFSVIFGTVMNTITDGILRSRKDGQGIFCLLEAKKMMRRDNDVNVKMQETAEIVGWIRSSPDKLETFRGRRFVISQNRHQIFIIAATYDDEYVRYLEGASSGPKSFLEEQSYGPYDTADLSDLKMFARAVVVITMAANATI</sequence>
<evidence type="ECO:0000313" key="1">
    <source>
        <dbReference type="EMBL" id="QKX54094.1"/>
    </source>
</evidence>
<accession>A0A7H8QJH4</accession>
<dbReference type="GeneID" id="55988690"/>
<keyword evidence="2" id="KW-1185">Reference proteome</keyword>
<dbReference type="Proteomes" id="UP000509510">
    <property type="component" value="Chromosome I"/>
</dbReference>
<dbReference type="EMBL" id="CP055898">
    <property type="protein sequence ID" value="QKX54094.1"/>
    <property type="molecule type" value="Genomic_DNA"/>
</dbReference>
<reference evidence="2" key="1">
    <citation type="submission" date="2020-06" db="EMBL/GenBank/DDBJ databases">
        <title>A chromosome-scale genome assembly of Talaromyces rugulosus W13939.</title>
        <authorList>
            <person name="Wang B."/>
            <person name="Guo L."/>
            <person name="Ye K."/>
            <person name="Wang L."/>
        </authorList>
    </citation>
    <scope>NUCLEOTIDE SEQUENCE [LARGE SCALE GENOMIC DNA]</scope>
    <source>
        <strain evidence="2">W13939</strain>
    </source>
</reference>
<proteinExistence type="predicted"/>
<dbReference type="RefSeq" id="XP_035340273.1">
    <property type="nucleotide sequence ID" value="XM_035484380.1"/>
</dbReference>
<dbReference type="OrthoDB" id="4226947at2759"/>
<dbReference type="AlphaFoldDB" id="A0A7H8QJH4"/>
<gene>
    <name evidence="1" type="ORF">TRUGW13939_01177</name>
</gene>
<evidence type="ECO:0000313" key="2">
    <source>
        <dbReference type="Proteomes" id="UP000509510"/>
    </source>
</evidence>
<dbReference type="KEGG" id="trg:TRUGW13939_01177"/>
<evidence type="ECO:0008006" key="3">
    <source>
        <dbReference type="Google" id="ProtNLM"/>
    </source>
</evidence>
<organism evidence="1 2">
    <name type="scientific">Talaromyces rugulosus</name>
    <name type="common">Penicillium rugulosum</name>
    <dbReference type="NCBI Taxonomy" id="121627"/>
    <lineage>
        <taxon>Eukaryota</taxon>
        <taxon>Fungi</taxon>
        <taxon>Dikarya</taxon>
        <taxon>Ascomycota</taxon>
        <taxon>Pezizomycotina</taxon>
        <taxon>Eurotiomycetes</taxon>
        <taxon>Eurotiomycetidae</taxon>
        <taxon>Eurotiales</taxon>
        <taxon>Trichocomaceae</taxon>
        <taxon>Talaromyces</taxon>
        <taxon>Talaromyces sect. Islandici</taxon>
    </lineage>
</organism>
<protein>
    <recommendedName>
        <fullName evidence="3">Fungal-type protein kinase domain-containing protein</fullName>
    </recommendedName>
</protein>